<organism evidence="2 3">
    <name type="scientific">Oceanobacillus limi</name>
    <dbReference type="NCBI Taxonomy" id="930131"/>
    <lineage>
        <taxon>Bacteria</taxon>
        <taxon>Bacillati</taxon>
        <taxon>Bacillota</taxon>
        <taxon>Bacilli</taxon>
        <taxon>Bacillales</taxon>
        <taxon>Bacillaceae</taxon>
        <taxon>Oceanobacillus</taxon>
    </lineage>
</organism>
<dbReference type="RefSeq" id="WP_090868257.1">
    <property type="nucleotide sequence ID" value="NZ_FOHE01000005.1"/>
</dbReference>
<dbReference type="EMBL" id="FOHE01000005">
    <property type="protein sequence ID" value="SET06677.1"/>
    <property type="molecule type" value="Genomic_DNA"/>
</dbReference>
<reference evidence="2 3" key="1">
    <citation type="submission" date="2016-10" db="EMBL/GenBank/DDBJ databases">
        <authorList>
            <person name="de Groot N.N."/>
        </authorList>
    </citation>
    <scope>NUCLEOTIDE SEQUENCE [LARGE SCALE GENOMIC DNA]</scope>
    <source>
        <strain evidence="2 3">IBRC-M 10780</strain>
    </source>
</reference>
<dbReference type="PANTHER" id="PTHR12993">
    <property type="entry name" value="N-ACETYLGLUCOSAMINYL-PHOSPHATIDYLINOSITOL DE-N-ACETYLASE-RELATED"/>
    <property type="match status" value="1"/>
</dbReference>
<dbReference type="InterPro" id="IPR003737">
    <property type="entry name" value="GlcNAc_PI_deacetylase-related"/>
</dbReference>
<dbReference type="GO" id="GO:0016811">
    <property type="term" value="F:hydrolase activity, acting on carbon-nitrogen (but not peptide) bonds, in linear amides"/>
    <property type="evidence" value="ECO:0007669"/>
    <property type="project" value="TreeGrafter"/>
</dbReference>
<dbReference type="AlphaFoldDB" id="A0A1I0BJ65"/>
<gene>
    <name evidence="2" type="ORF">SAMN05216389_10538</name>
</gene>
<keyword evidence="3" id="KW-1185">Reference proteome</keyword>
<dbReference type="Proteomes" id="UP000198618">
    <property type="component" value="Unassembled WGS sequence"/>
</dbReference>
<protein>
    <submittedName>
        <fullName evidence="2">N-acetylglucosaminyl deacetylase, LmbE family</fullName>
    </submittedName>
</protein>
<dbReference type="STRING" id="930131.SAMN05216389_10538"/>
<evidence type="ECO:0000313" key="2">
    <source>
        <dbReference type="EMBL" id="SET06677.1"/>
    </source>
</evidence>
<dbReference type="InterPro" id="IPR024078">
    <property type="entry name" value="LmbE-like_dom_sf"/>
</dbReference>
<accession>A0A1I0BJ65</accession>
<dbReference type="Pfam" id="PF02585">
    <property type="entry name" value="PIG-L"/>
    <property type="match status" value="1"/>
</dbReference>
<evidence type="ECO:0000313" key="3">
    <source>
        <dbReference type="Proteomes" id="UP000198618"/>
    </source>
</evidence>
<dbReference type="PANTHER" id="PTHR12993:SF30">
    <property type="entry name" value="N-ACETYL-ALPHA-D-GLUCOSAMINYL L-MALATE DEACETYLASE 1"/>
    <property type="match status" value="1"/>
</dbReference>
<dbReference type="Gene3D" id="3.40.50.10320">
    <property type="entry name" value="LmbE-like"/>
    <property type="match status" value="1"/>
</dbReference>
<comment type="cofactor">
    <cofactor evidence="1">
        <name>Zn(2+)</name>
        <dbReference type="ChEBI" id="CHEBI:29105"/>
    </cofactor>
</comment>
<dbReference type="OrthoDB" id="3514174at2"/>
<evidence type="ECO:0000256" key="1">
    <source>
        <dbReference type="ARBA" id="ARBA00001947"/>
    </source>
</evidence>
<sequence length="238" mass="26877">MAEKLHLMVVGAHCGDGEIQAGAIAYKYAKAGHKVTFLHLTAGEKGNPPHISVEDYRKQKIEEAERAAAVLGGKSITLDYNDAELKEDDETVTTVAKLFRQLKPNVVITHWENSMHPDHARCPKIVQAAWLKAALPGFEIDGLPPHSLTRMFHSENWEDMEGYEPDIFVDVSEEFNTYLEALSQYWFIMNSSDFRYYDYYKALGTMRGCLTRTNYAQTLKFPIGANKRKGATIPGFDL</sequence>
<proteinExistence type="predicted"/>
<dbReference type="SUPFAM" id="SSF102588">
    <property type="entry name" value="LmbE-like"/>
    <property type="match status" value="1"/>
</dbReference>
<name>A0A1I0BJ65_9BACI</name>